<accession>A0A1Y1UHB2</accession>
<feature type="compositionally biased region" description="Basic and acidic residues" evidence="9">
    <location>
        <begin position="1024"/>
        <end position="1041"/>
    </location>
</feature>
<keyword evidence="7 8" id="KW-0464">Manganese</keyword>
<feature type="compositionally biased region" description="Low complexity" evidence="9">
    <location>
        <begin position="268"/>
        <end position="291"/>
    </location>
</feature>
<keyword evidence="5 8" id="KW-0378">Hydrolase</keyword>
<feature type="region of interest" description="Disordered" evidence="9">
    <location>
        <begin position="165"/>
        <end position="214"/>
    </location>
</feature>
<feature type="compositionally biased region" description="Pro residues" evidence="9">
    <location>
        <begin position="1"/>
        <end position="11"/>
    </location>
</feature>
<evidence type="ECO:0000256" key="3">
    <source>
        <dbReference type="ARBA" id="ARBA00022722"/>
    </source>
</evidence>
<evidence type="ECO:0000256" key="4">
    <source>
        <dbReference type="ARBA" id="ARBA00022723"/>
    </source>
</evidence>
<keyword evidence="8" id="KW-0234">DNA repair</keyword>
<dbReference type="FunFam" id="3.40.1350.10:FF:000013">
    <property type="entry name" value="Fanconi-associated nuclease"/>
    <property type="match status" value="1"/>
</dbReference>
<dbReference type="InterPro" id="IPR011856">
    <property type="entry name" value="tRNA_endonuc-like_dom_sf"/>
</dbReference>
<dbReference type="PANTHER" id="PTHR15749:SF4">
    <property type="entry name" value="FANCONI-ASSOCIATED NUCLEASE 1"/>
    <property type="match status" value="1"/>
</dbReference>
<comment type="subcellular location">
    <subcellularLocation>
        <location evidence="8">Nucleus</location>
    </subcellularLocation>
</comment>
<comment type="caution">
    <text evidence="11">The sequence shown here is derived from an EMBL/GenBank/DDBJ whole genome shotgun (WGS) entry which is preliminary data.</text>
</comment>
<name>A0A1Y1UHB2_9TREE</name>
<dbReference type="InParanoid" id="A0A1Y1UHB2"/>
<proteinExistence type="inferred from homology"/>
<evidence type="ECO:0000259" key="10">
    <source>
        <dbReference type="SMART" id="SM00990"/>
    </source>
</evidence>
<keyword evidence="8" id="KW-0227">DNA damage</keyword>
<feature type="region of interest" description="Disordered" evidence="9">
    <location>
        <begin position="1"/>
        <end position="67"/>
    </location>
</feature>
<feature type="domain" description="VRR-NUC" evidence="10">
    <location>
        <begin position="831"/>
        <end position="946"/>
    </location>
</feature>
<dbReference type="GO" id="GO:0005634">
    <property type="term" value="C:nucleus"/>
    <property type="evidence" value="ECO:0007669"/>
    <property type="project" value="UniProtKB-SubCell"/>
</dbReference>
<dbReference type="Proteomes" id="UP000193218">
    <property type="component" value="Unassembled WGS sequence"/>
</dbReference>
<feature type="compositionally biased region" description="Gly residues" evidence="9">
    <location>
        <begin position="46"/>
        <end position="55"/>
    </location>
</feature>
<keyword evidence="8" id="KW-0539">Nucleus</keyword>
<dbReference type="InterPro" id="IPR049132">
    <property type="entry name" value="FAN1-like_euk"/>
</dbReference>
<dbReference type="GO" id="GO:0004528">
    <property type="term" value="F:phosphodiesterase I activity"/>
    <property type="evidence" value="ECO:0007669"/>
    <property type="project" value="UniProtKB-EC"/>
</dbReference>
<reference evidence="11 12" key="1">
    <citation type="submission" date="2017-03" db="EMBL/GenBank/DDBJ databases">
        <title>Widespread Adenine N6-methylation of Active Genes in Fungi.</title>
        <authorList>
            <consortium name="DOE Joint Genome Institute"/>
            <person name="Mondo S.J."/>
            <person name="Dannebaum R.O."/>
            <person name="Kuo R.C."/>
            <person name="Louie K.B."/>
            <person name="Bewick A.J."/>
            <person name="Labutti K."/>
            <person name="Haridas S."/>
            <person name="Kuo A."/>
            <person name="Salamov A."/>
            <person name="Ahrendt S.R."/>
            <person name="Lau R."/>
            <person name="Bowen B.P."/>
            <person name="Lipzen A."/>
            <person name="Sullivan W."/>
            <person name="Andreopoulos W.B."/>
            <person name="Clum A."/>
            <person name="Lindquist E."/>
            <person name="Daum C."/>
            <person name="Northen T.R."/>
            <person name="Ramamoorthy G."/>
            <person name="Schmitz R.J."/>
            <person name="Gryganskyi A."/>
            <person name="Culley D."/>
            <person name="Magnuson J."/>
            <person name="James T.Y."/>
            <person name="O'Malley M.A."/>
            <person name="Stajich J.E."/>
            <person name="Spatafora J.W."/>
            <person name="Visel A."/>
            <person name="Grigoriev I.V."/>
        </authorList>
    </citation>
    <scope>NUCLEOTIDE SEQUENCE [LARGE SCALE GENOMIC DNA]</scope>
    <source>
        <strain evidence="11 12">NRRL Y-17943</strain>
    </source>
</reference>
<dbReference type="GO" id="GO:0070336">
    <property type="term" value="F:flap-structured DNA binding"/>
    <property type="evidence" value="ECO:0007669"/>
    <property type="project" value="TreeGrafter"/>
</dbReference>
<evidence type="ECO:0000256" key="2">
    <source>
        <dbReference type="ARBA" id="ARBA00005533"/>
    </source>
</evidence>
<feature type="region of interest" description="Disordered" evidence="9">
    <location>
        <begin position="961"/>
        <end position="1049"/>
    </location>
</feature>
<feature type="region of interest" description="Disordered" evidence="9">
    <location>
        <begin position="701"/>
        <end position="734"/>
    </location>
</feature>
<dbReference type="STRING" id="4999.A0A1Y1UHB2"/>
<feature type="compositionally biased region" description="Acidic residues" evidence="9">
    <location>
        <begin position="1002"/>
        <end position="1023"/>
    </location>
</feature>
<evidence type="ECO:0000313" key="11">
    <source>
        <dbReference type="EMBL" id="ORX37453.1"/>
    </source>
</evidence>
<comment type="similarity">
    <text evidence="2 8">Belongs to the FAN1 family.</text>
</comment>
<dbReference type="RefSeq" id="XP_021871491.1">
    <property type="nucleotide sequence ID" value="XM_022015878.1"/>
</dbReference>
<evidence type="ECO:0000256" key="1">
    <source>
        <dbReference type="ARBA" id="ARBA00000983"/>
    </source>
</evidence>
<dbReference type="PANTHER" id="PTHR15749">
    <property type="entry name" value="FANCONI-ASSOCIATED NUCLEASE 1"/>
    <property type="match status" value="1"/>
</dbReference>
<evidence type="ECO:0000256" key="5">
    <source>
        <dbReference type="ARBA" id="ARBA00022801"/>
    </source>
</evidence>
<keyword evidence="12" id="KW-1185">Reference proteome</keyword>
<evidence type="ECO:0000256" key="7">
    <source>
        <dbReference type="ARBA" id="ARBA00023211"/>
    </source>
</evidence>
<keyword evidence="3 8" id="KW-0540">Nuclease</keyword>
<dbReference type="GO" id="GO:0017108">
    <property type="term" value="F:5'-flap endonuclease activity"/>
    <property type="evidence" value="ECO:0007669"/>
    <property type="project" value="TreeGrafter"/>
</dbReference>
<sequence>MNSSPPPPSFNLPPLTLNGRLPITPSPTESPNEEFEAYDFTKASSSGGGGGGSNKGKGKAREVHDTTEDGGRVSMYVQLFEEMIRTVLESEEYLFTPREVFVLKGILSLPYDPKYLLTRLLLRRPGKIHPLANLCPTYSPELGDAGVRRAAEALTKLLDVPQAIRDAEPKQLTSDTPSNDLRTPLKPSISPLQSRPYPTPGSSNSKRKHMRKPWADLSTGLSEAEEKEDPELAEAIRESLWASRVGRVELDEEGTVVHTPPPACVHGSASRSVSDTSTSSTSSSTSSAESSVPPARKNTSQMEAFTLAPKAADPITRLARDDSDMSLDEIMTCVSADELRKIARARKIPLASLATRSAVETALKSLATKQTVLGFTPTKSSTKTSKGKTVQTSLSFTSTTTRVITSESLIIASLIPLLGGSAIQLTPQLHSLISRVNLIYSRTPPLTASASSLMLPSILVASHKRRYPDYGPPTRSKIWKTRDDLMIWERATHWESVVADALGETWLEQRKNPMPGFGIKKEPPNRLEGAAMVKKVWEGVWPIWQEMVEGSKGDEVDVKEEEGGLVGDRFRTGHVLTRIVYKSAVALGILHEYDLECEMLKALLNQRRWRRSKRGAWYERLALVLMNHYNASPEEKEEKMREATQVCIDGLLDEDTHLIYRPGLSRRLTRLENKLNLPNDERHISHAELLKCETRELSAPRVPENLGAPKARPRADPARERDREASLGLDDGSERPWTFQQTGKSVWVGRESEVTVEGWVLEWWEKKGYKGYHSEGSILTTLFALLMWPILFHPLPGSFETPYQTAPLDLGEDTFAPARLELIESRLNAMTKTTNALEMLRETDGAQREKQTWAVGLNWEYEKDDLEELVQCLGGKALSVICRMLAEEYRHRVSGVPDLIVWKFDTREARFIEVKGPGDSLSETQKIWIDVLLSAGVPVEVCKVKAKDHEASRSAMERLAKRKASAVSKEVQAKSAKRIKKDRGEQDDDEMAMMEMERGEGVDADENGDDDDDGDQEDEDDEWKYESGDEGKGEGRWERSVAKRKKGKP</sequence>
<dbReference type="GO" id="GO:0036297">
    <property type="term" value="P:interstrand cross-link repair"/>
    <property type="evidence" value="ECO:0007669"/>
    <property type="project" value="InterPro"/>
</dbReference>
<evidence type="ECO:0000256" key="9">
    <source>
        <dbReference type="SAM" id="MobiDB-lite"/>
    </source>
</evidence>
<protein>
    <recommendedName>
        <fullName evidence="8">Fanconi-associated nuclease</fullName>
        <ecNumber evidence="8">3.1.4.1</ecNumber>
    </recommendedName>
</protein>
<comment type="catalytic activity">
    <reaction evidence="1 8">
        <text>Hydrolytically removes 5'-nucleotides successively from the 3'-hydroxy termini of 3'-hydroxy-terminated oligonucleotides.</text>
        <dbReference type="EC" id="3.1.4.1"/>
    </reaction>
</comment>
<dbReference type="GeneID" id="33557687"/>
<dbReference type="Pfam" id="PF21170">
    <property type="entry name" value="FAN1_TPR"/>
    <property type="match status" value="1"/>
</dbReference>
<evidence type="ECO:0000256" key="6">
    <source>
        <dbReference type="ARBA" id="ARBA00022842"/>
    </source>
</evidence>
<dbReference type="EMBL" id="NBSH01000006">
    <property type="protein sequence ID" value="ORX37453.1"/>
    <property type="molecule type" value="Genomic_DNA"/>
</dbReference>
<dbReference type="FunCoup" id="A0A1Y1UHB2">
    <property type="interactions" value="281"/>
</dbReference>
<feature type="region of interest" description="Disordered" evidence="9">
    <location>
        <begin position="256"/>
        <end position="299"/>
    </location>
</feature>
<dbReference type="EC" id="3.1.4.1" evidence="8"/>
<evidence type="ECO:0000256" key="8">
    <source>
        <dbReference type="RuleBase" id="RU365033"/>
    </source>
</evidence>
<dbReference type="Pfam" id="PF08774">
    <property type="entry name" value="VRR_NUC"/>
    <property type="match status" value="1"/>
</dbReference>
<dbReference type="CDD" id="cd22326">
    <property type="entry name" value="FAN1-like"/>
    <property type="match status" value="1"/>
</dbReference>
<feature type="compositionally biased region" description="Basic and acidic residues" evidence="9">
    <location>
        <begin position="713"/>
        <end position="725"/>
    </location>
</feature>
<dbReference type="SMART" id="SM00990">
    <property type="entry name" value="VRR_NUC"/>
    <property type="match status" value="1"/>
</dbReference>
<feature type="compositionally biased region" description="Polar residues" evidence="9">
    <location>
        <begin position="171"/>
        <end position="181"/>
    </location>
</feature>
<dbReference type="Gene3D" id="3.40.1350.10">
    <property type="match status" value="1"/>
</dbReference>
<organism evidence="11 12">
    <name type="scientific">Kockovaella imperatae</name>
    <dbReference type="NCBI Taxonomy" id="4999"/>
    <lineage>
        <taxon>Eukaryota</taxon>
        <taxon>Fungi</taxon>
        <taxon>Dikarya</taxon>
        <taxon>Basidiomycota</taxon>
        <taxon>Agaricomycotina</taxon>
        <taxon>Tremellomycetes</taxon>
        <taxon>Tremellales</taxon>
        <taxon>Cuniculitremaceae</taxon>
        <taxon>Kockovaella</taxon>
    </lineage>
</organism>
<dbReference type="GO" id="GO:0046872">
    <property type="term" value="F:metal ion binding"/>
    <property type="evidence" value="ECO:0007669"/>
    <property type="project" value="UniProtKB-KW"/>
</dbReference>
<dbReference type="InterPro" id="IPR033315">
    <property type="entry name" value="Fan1-like"/>
</dbReference>
<dbReference type="AlphaFoldDB" id="A0A1Y1UHB2"/>
<dbReference type="OrthoDB" id="258143at2759"/>
<comment type="function">
    <text evidence="8">Nuclease required for the repair of DNA interstrand cross-links (ICL). Acts as a 5'-3' exonuclease that anchors at a cut end of DNA and cleaves DNA successively at every third nucleotide, allowing to excise an ICL from one strand through flanking incisions.</text>
</comment>
<dbReference type="InterPro" id="IPR014883">
    <property type="entry name" value="VRR_NUC"/>
</dbReference>
<evidence type="ECO:0000313" key="12">
    <source>
        <dbReference type="Proteomes" id="UP000193218"/>
    </source>
</evidence>
<keyword evidence="6 8" id="KW-0460">Magnesium</keyword>
<gene>
    <name evidence="11" type="ORF">BD324DRAFT_626275</name>
</gene>
<dbReference type="InterPro" id="IPR049126">
    <property type="entry name" value="FAN1-like_TPR"/>
</dbReference>
<dbReference type="GO" id="GO:0008409">
    <property type="term" value="F:5'-3' exonuclease activity"/>
    <property type="evidence" value="ECO:0007669"/>
    <property type="project" value="TreeGrafter"/>
</dbReference>
<comment type="cofactor">
    <cofactor evidence="8">
        <name>Mg(2+)</name>
        <dbReference type="ChEBI" id="CHEBI:18420"/>
    </cofactor>
    <cofactor evidence="8">
        <name>Mn(2+)</name>
        <dbReference type="ChEBI" id="CHEBI:29035"/>
    </cofactor>
</comment>
<keyword evidence="4 8" id="KW-0479">Metal-binding</keyword>